<keyword evidence="2" id="KW-0812">Transmembrane</keyword>
<keyword evidence="2" id="KW-0472">Membrane</keyword>
<evidence type="ECO:0000313" key="4">
    <source>
        <dbReference type="Proteomes" id="UP000678393"/>
    </source>
</evidence>
<reference evidence="3" key="1">
    <citation type="submission" date="2021-04" db="EMBL/GenBank/DDBJ databases">
        <authorList>
            <consortium name="Molecular Ecology Group"/>
        </authorList>
    </citation>
    <scope>NUCLEOTIDE SEQUENCE</scope>
</reference>
<protein>
    <submittedName>
        <fullName evidence="3">Uncharacterized protein</fullName>
    </submittedName>
</protein>
<feature type="transmembrane region" description="Helical" evidence="2">
    <location>
        <begin position="47"/>
        <end position="66"/>
    </location>
</feature>
<feature type="transmembrane region" description="Helical" evidence="2">
    <location>
        <begin position="20"/>
        <end position="41"/>
    </location>
</feature>
<feature type="transmembrane region" description="Helical" evidence="2">
    <location>
        <begin position="256"/>
        <end position="277"/>
    </location>
</feature>
<dbReference type="InterPro" id="IPR026624">
    <property type="entry name" value="CECR6"/>
</dbReference>
<keyword evidence="2" id="KW-1133">Transmembrane helix</keyword>
<name>A0A8S3YKS1_9EUPU</name>
<dbReference type="Pfam" id="PF14997">
    <property type="entry name" value="CECR6_TMEM121"/>
    <property type="match status" value="1"/>
</dbReference>
<comment type="caution">
    <text evidence="3">The sequence shown here is derived from an EMBL/GenBank/DDBJ whole genome shotgun (WGS) entry which is preliminary data.</text>
</comment>
<accession>A0A8S3YKS1</accession>
<dbReference type="AlphaFoldDB" id="A0A8S3YKS1"/>
<dbReference type="OrthoDB" id="5964337at2759"/>
<evidence type="ECO:0000256" key="2">
    <source>
        <dbReference type="SAM" id="Phobius"/>
    </source>
</evidence>
<dbReference type="PANTHER" id="PTHR47399">
    <property type="entry name" value="TRANSMEMBRANE PROTEIN 121B"/>
    <property type="match status" value="1"/>
</dbReference>
<sequence>MTKAGDCFVYFCSKLHNTPAAAMCVVVFLAQTAAMDYYLVLYLSYDHLYWVASDMLNLALLVSCIYQSYSGRSKKNANKKTAHSFAWLSWLVMNIVLSAKTIVVFLNVAHTLEEKHPSFFGPNTLKTTIALGSCVFLLLLTTQHDAPLGSERRQFINELTGTVVFDLLDTADILEILFEENETESFWTGLKEFILAVGVLNLVIPTVPLLTLSITNFGRDKLQRRLMYLHRMLVVLAVNVPNLLVRLNLWHGHSVAISPFTLKNIILICITVYEFYLHKRGKYEGHKRERKRQKNIRDNGINPTDIFTVNIPDANSNHKSIDDNFDMEQRVVTSE</sequence>
<dbReference type="Proteomes" id="UP000678393">
    <property type="component" value="Unassembled WGS sequence"/>
</dbReference>
<comment type="similarity">
    <text evidence="1">Belongs to the TMEM121 family.</text>
</comment>
<evidence type="ECO:0000313" key="3">
    <source>
        <dbReference type="EMBL" id="CAG5117667.1"/>
    </source>
</evidence>
<organism evidence="3 4">
    <name type="scientific">Candidula unifasciata</name>
    <dbReference type="NCBI Taxonomy" id="100452"/>
    <lineage>
        <taxon>Eukaryota</taxon>
        <taxon>Metazoa</taxon>
        <taxon>Spiralia</taxon>
        <taxon>Lophotrochozoa</taxon>
        <taxon>Mollusca</taxon>
        <taxon>Gastropoda</taxon>
        <taxon>Heterobranchia</taxon>
        <taxon>Euthyneura</taxon>
        <taxon>Panpulmonata</taxon>
        <taxon>Eupulmonata</taxon>
        <taxon>Stylommatophora</taxon>
        <taxon>Helicina</taxon>
        <taxon>Helicoidea</taxon>
        <taxon>Geomitridae</taxon>
        <taxon>Candidula</taxon>
    </lineage>
</organism>
<feature type="transmembrane region" description="Helical" evidence="2">
    <location>
        <begin position="87"/>
        <end position="109"/>
    </location>
</feature>
<dbReference type="EMBL" id="CAJHNH020000435">
    <property type="protein sequence ID" value="CAG5117667.1"/>
    <property type="molecule type" value="Genomic_DNA"/>
</dbReference>
<keyword evidence="4" id="KW-1185">Reference proteome</keyword>
<feature type="transmembrane region" description="Helical" evidence="2">
    <location>
        <begin position="226"/>
        <end position="244"/>
    </location>
</feature>
<feature type="transmembrane region" description="Helical" evidence="2">
    <location>
        <begin position="193"/>
        <end position="214"/>
    </location>
</feature>
<proteinExistence type="inferred from homology"/>
<evidence type="ECO:0000256" key="1">
    <source>
        <dbReference type="ARBA" id="ARBA00007711"/>
    </source>
</evidence>
<gene>
    <name evidence="3" type="ORF">CUNI_LOCUS3225</name>
</gene>
<dbReference type="InterPro" id="IPR032776">
    <property type="entry name" value="CECR6/TMEM121"/>
</dbReference>
<dbReference type="PANTHER" id="PTHR47399:SF1">
    <property type="entry name" value="TRANSMEMBRANE PROTEIN 121B"/>
    <property type="match status" value="1"/>
</dbReference>